<comment type="similarity">
    <text evidence="1">Belongs to the type-I restriction system S methylase family.</text>
</comment>
<evidence type="ECO:0000313" key="6">
    <source>
        <dbReference type="Proteomes" id="UP000050517"/>
    </source>
</evidence>
<dbReference type="OrthoDB" id="5109672at2"/>
<dbReference type="STRING" id="1544416.Cocul_00852"/>
<name>A0A0Q1DV69_9CORY</name>
<dbReference type="EC" id="3.1.21.-" evidence="5"/>
<dbReference type="GO" id="GO:0009307">
    <property type="term" value="P:DNA restriction-modification system"/>
    <property type="evidence" value="ECO:0007669"/>
    <property type="project" value="UniProtKB-KW"/>
</dbReference>
<dbReference type="Gene3D" id="3.90.220.20">
    <property type="entry name" value="DNA methylase specificity domains"/>
    <property type="match status" value="2"/>
</dbReference>
<dbReference type="AlphaFoldDB" id="A0A0Q1DV69"/>
<protein>
    <submittedName>
        <fullName evidence="5">Restriction enzyme BgcI subunit beta</fullName>
        <ecNumber evidence="5">3.1.21.-</ecNumber>
    </submittedName>
</protein>
<keyword evidence="3" id="KW-0238">DNA-binding</keyword>
<evidence type="ECO:0000256" key="1">
    <source>
        <dbReference type="ARBA" id="ARBA00010923"/>
    </source>
</evidence>
<evidence type="ECO:0000256" key="3">
    <source>
        <dbReference type="ARBA" id="ARBA00023125"/>
    </source>
</evidence>
<dbReference type="PATRIC" id="fig|1544416.3.peg.851"/>
<reference evidence="5 6" key="1">
    <citation type="submission" date="2015-10" db="EMBL/GenBank/DDBJ databases">
        <title>Corynebacteirum lowii and Corynebacterium oculi species nova, derived from human clinical disease and and emended description of Corynebacterium mastiditis.</title>
        <authorList>
            <person name="Bernard K."/>
            <person name="Pacheco A.L."/>
            <person name="Mcdougall C."/>
            <person name="Burtx T."/>
            <person name="Weibe D."/>
            <person name="Tyler S."/>
            <person name="Olson A.B."/>
            <person name="Cnockaert M."/>
            <person name="Eguchi H."/>
            <person name="Kuwahara T."/>
            <person name="Nakayama-Imaohji H."/>
            <person name="Boudewijins M."/>
            <person name="Van Hoecke F."/>
            <person name="Bernier A.-M."/>
            <person name="Vandamme P."/>
        </authorList>
    </citation>
    <scope>NUCLEOTIDE SEQUENCE [LARGE SCALE GENOMIC DNA]</scope>
    <source>
        <strain evidence="5 6">NML 130210</strain>
    </source>
</reference>
<keyword evidence="5" id="KW-0378">Hydrolase</keyword>
<dbReference type="InterPro" id="IPR000055">
    <property type="entry name" value="Restrct_endonuc_typeI_TRD"/>
</dbReference>
<keyword evidence="2" id="KW-0680">Restriction system</keyword>
<dbReference type="EMBL" id="LKST01000002">
    <property type="protein sequence ID" value="KQB84056.1"/>
    <property type="molecule type" value="Genomic_DNA"/>
</dbReference>
<dbReference type="GO" id="GO:0016787">
    <property type="term" value="F:hydrolase activity"/>
    <property type="evidence" value="ECO:0007669"/>
    <property type="project" value="UniProtKB-KW"/>
</dbReference>
<evidence type="ECO:0000256" key="2">
    <source>
        <dbReference type="ARBA" id="ARBA00022747"/>
    </source>
</evidence>
<comment type="caution">
    <text evidence="5">The sequence shown here is derived from an EMBL/GenBank/DDBJ whole genome shotgun (WGS) entry which is preliminary data.</text>
</comment>
<sequence length="354" mass="39410">MTTIDTSQWGEFRVVDLFERIERGRGSGAGSYMDGDVPYIAASFANNGFVRLVEDQDGALTSKGNCIALISNGNGGIGRNTYQPVDFVGSSDLQLAYHHRLNEWNGLFLVACLNKSIERYNYSFAWKRTGKVFQEETVFLPQTENAEPDWALMEQTMRNCMRGQQKELDSLVTLDELKPREIDTSEWGEFQIDELFDVVKGSRLTTVERFPGEIPYVGASQFNNGITHYIGNEEKVHPGGVLTVCYNGPVGTTFYQPVPFWATDDVNVLYPKADVSASALLFVAPIIEKVGSGYAYIDKWKLSDMKSAIIRLPIDATGDPDWARMEAEMKVLMADKGSGISILSSMTRALTVQD</sequence>
<feature type="domain" description="Type I restriction modification DNA specificity" evidence="4">
    <location>
        <begin position="185"/>
        <end position="325"/>
    </location>
</feature>
<organism evidence="5 6">
    <name type="scientific">Corynebacterium oculi</name>
    <dbReference type="NCBI Taxonomy" id="1544416"/>
    <lineage>
        <taxon>Bacteria</taxon>
        <taxon>Bacillati</taxon>
        <taxon>Actinomycetota</taxon>
        <taxon>Actinomycetes</taxon>
        <taxon>Mycobacteriales</taxon>
        <taxon>Corynebacteriaceae</taxon>
        <taxon>Corynebacterium</taxon>
    </lineage>
</organism>
<gene>
    <name evidence="5" type="primary">bcgIB</name>
    <name evidence="5" type="ORF">Cocul_00852</name>
</gene>
<keyword evidence="6" id="KW-1185">Reference proteome</keyword>
<proteinExistence type="inferred from homology"/>
<dbReference type="Proteomes" id="UP000050517">
    <property type="component" value="Unassembled WGS sequence"/>
</dbReference>
<evidence type="ECO:0000313" key="5">
    <source>
        <dbReference type="EMBL" id="KQB84056.1"/>
    </source>
</evidence>
<feature type="domain" description="Type I restriction modification DNA specificity" evidence="4">
    <location>
        <begin position="7"/>
        <end position="166"/>
    </location>
</feature>
<dbReference type="InterPro" id="IPR044946">
    <property type="entry name" value="Restrct_endonuc_typeI_TRD_sf"/>
</dbReference>
<evidence type="ECO:0000259" key="4">
    <source>
        <dbReference type="Pfam" id="PF01420"/>
    </source>
</evidence>
<dbReference type="RefSeq" id="WP_055122060.1">
    <property type="nucleotide sequence ID" value="NZ_LKST01000002.1"/>
</dbReference>
<dbReference type="SUPFAM" id="SSF116734">
    <property type="entry name" value="DNA methylase specificity domain"/>
    <property type="match status" value="2"/>
</dbReference>
<dbReference type="GO" id="GO:0003677">
    <property type="term" value="F:DNA binding"/>
    <property type="evidence" value="ECO:0007669"/>
    <property type="project" value="UniProtKB-KW"/>
</dbReference>
<accession>A0A0Q1DV69</accession>
<dbReference type="Pfam" id="PF01420">
    <property type="entry name" value="Methylase_S"/>
    <property type="match status" value="2"/>
</dbReference>